<evidence type="ECO:0000256" key="3">
    <source>
        <dbReference type="SAM" id="Phobius"/>
    </source>
</evidence>
<dbReference type="Gene3D" id="1.10.287.470">
    <property type="entry name" value="Helix hairpin bin"/>
    <property type="match status" value="2"/>
</dbReference>
<keyword evidence="3" id="KW-0812">Transmembrane</keyword>
<dbReference type="Pfam" id="PF25963">
    <property type="entry name" value="Beta-barrel_AAEA"/>
    <property type="match status" value="1"/>
</dbReference>
<dbReference type="PANTHER" id="PTHR30386">
    <property type="entry name" value="MEMBRANE FUSION SUBUNIT OF EMRAB-TOLC MULTIDRUG EFFLUX PUMP"/>
    <property type="match status" value="1"/>
</dbReference>
<dbReference type="RefSeq" id="WP_261734238.1">
    <property type="nucleotide sequence ID" value="NZ_JAODOQ010000001.1"/>
</dbReference>
<sequence>MAISKSIKVTVVTSLFVVAIGGVFYLNQPESANATQSTDDAYIQADFTLVSPQIAGKISQVFVDDNDVVKQGDVIATLDDRDFVAAVNTAKAQVVSAQASIKSLQAKLLNQDAVIEQAQATLDANISTLKLAQFNLERYRNLATDGSGTVQAQQEAEAQVSIEQANLRKNEAGLLAAKQNKMIQQADIDQAKAALQQAQSMLDVANLQLSYTQITAPIDGIVGKKSLRVGSYVNPGVSLLAVVPLDQVYVHANFRETQLANVKAGQAVNIEVDALPGKVFTGHVDSLAPASGVSYSAVAPHNATGNFTKIVQRLPVKIIIDAGQVDAAQLRVGMSVVPTITVNNS</sequence>
<comment type="caution">
    <text evidence="6">The sequence shown here is derived from an EMBL/GenBank/DDBJ whole genome shotgun (WGS) entry which is preliminary data.</text>
</comment>
<evidence type="ECO:0000313" key="7">
    <source>
        <dbReference type="Proteomes" id="UP001431192"/>
    </source>
</evidence>
<gene>
    <name evidence="6" type="ORF">N4T56_18395</name>
</gene>
<keyword evidence="3" id="KW-1133">Transmembrane helix</keyword>
<evidence type="ECO:0000256" key="2">
    <source>
        <dbReference type="SAM" id="Coils"/>
    </source>
</evidence>
<dbReference type="EMBL" id="JAODOQ010000001">
    <property type="protein sequence ID" value="MCT8988060.1"/>
    <property type="molecule type" value="Genomic_DNA"/>
</dbReference>
<accession>A0ABT2P915</accession>
<feature type="coiled-coil region" evidence="2">
    <location>
        <begin position="87"/>
        <end position="121"/>
    </location>
</feature>
<comment type="similarity">
    <text evidence="1">Belongs to the membrane fusion protein (MFP) (TC 8.A.1) family.</text>
</comment>
<dbReference type="Gene3D" id="2.40.50.100">
    <property type="match status" value="1"/>
</dbReference>
<reference evidence="6" key="1">
    <citation type="submission" date="2022-09" db="EMBL/GenBank/DDBJ databases">
        <title>Shewanella sp. KJ10-1 sp.nov, isolated from marine algae.</title>
        <authorList>
            <person name="Butt M."/>
            <person name="Lee J.K."/>
            <person name="Kim J.M."/>
            <person name="Choi D.G."/>
        </authorList>
    </citation>
    <scope>NUCLEOTIDE SEQUENCE</scope>
    <source>
        <strain evidence="6">KJ10-1</strain>
    </source>
</reference>
<evidence type="ECO:0000313" key="6">
    <source>
        <dbReference type="EMBL" id="MCT8988060.1"/>
    </source>
</evidence>
<dbReference type="Proteomes" id="UP001431192">
    <property type="component" value="Unassembled WGS sequence"/>
</dbReference>
<dbReference type="PANTHER" id="PTHR30386:SF24">
    <property type="entry name" value="MULTIDRUG RESISTANCE EFFLUX PUMP"/>
    <property type="match status" value="1"/>
</dbReference>
<name>A0ABT2P915_9GAMM</name>
<dbReference type="InterPro" id="IPR050739">
    <property type="entry name" value="MFP"/>
</dbReference>
<dbReference type="InterPro" id="IPR058625">
    <property type="entry name" value="MdtA-like_BSH"/>
</dbReference>
<dbReference type="Pfam" id="PF25917">
    <property type="entry name" value="BSH_RND"/>
    <property type="match status" value="1"/>
</dbReference>
<feature type="transmembrane region" description="Helical" evidence="3">
    <location>
        <begin position="7"/>
        <end position="26"/>
    </location>
</feature>
<evidence type="ECO:0000259" key="4">
    <source>
        <dbReference type="Pfam" id="PF25917"/>
    </source>
</evidence>
<keyword evidence="7" id="KW-1185">Reference proteome</keyword>
<dbReference type="SUPFAM" id="SSF111369">
    <property type="entry name" value="HlyD-like secretion proteins"/>
    <property type="match status" value="2"/>
</dbReference>
<feature type="domain" description="p-hydroxybenzoic acid efflux pump subunit AaeA-like beta-barrel" evidence="5">
    <location>
        <begin position="248"/>
        <end position="335"/>
    </location>
</feature>
<keyword evidence="2" id="KW-0175">Coiled coil</keyword>
<evidence type="ECO:0000256" key="1">
    <source>
        <dbReference type="ARBA" id="ARBA00009477"/>
    </source>
</evidence>
<dbReference type="Gene3D" id="2.40.30.170">
    <property type="match status" value="1"/>
</dbReference>
<evidence type="ECO:0000259" key="5">
    <source>
        <dbReference type="Pfam" id="PF25963"/>
    </source>
</evidence>
<feature type="domain" description="Multidrug resistance protein MdtA-like barrel-sandwich hybrid" evidence="4">
    <location>
        <begin position="50"/>
        <end position="243"/>
    </location>
</feature>
<organism evidence="6 7">
    <name type="scientific">Shewanella phaeophyticola</name>
    <dbReference type="NCBI Taxonomy" id="2978345"/>
    <lineage>
        <taxon>Bacteria</taxon>
        <taxon>Pseudomonadati</taxon>
        <taxon>Pseudomonadota</taxon>
        <taxon>Gammaproteobacteria</taxon>
        <taxon>Alteromonadales</taxon>
        <taxon>Shewanellaceae</taxon>
        <taxon>Shewanella</taxon>
    </lineage>
</organism>
<keyword evidence="3" id="KW-0472">Membrane</keyword>
<protein>
    <submittedName>
        <fullName evidence="6">HlyD family secretion protein</fullName>
    </submittedName>
</protein>
<dbReference type="InterPro" id="IPR058634">
    <property type="entry name" value="AaeA-lik-b-barrel"/>
</dbReference>
<proteinExistence type="inferred from homology"/>